<keyword evidence="3" id="KW-1185">Reference proteome</keyword>
<evidence type="ECO:0000313" key="2">
    <source>
        <dbReference type="EMBL" id="GAA3890570.1"/>
    </source>
</evidence>
<accession>A0ABP7KXL7</accession>
<protein>
    <submittedName>
        <fullName evidence="2">Uncharacterized protein</fullName>
    </submittedName>
</protein>
<dbReference type="EMBL" id="BAABBM010000001">
    <property type="protein sequence ID" value="GAA3890570.1"/>
    <property type="molecule type" value="Genomic_DNA"/>
</dbReference>
<reference evidence="3" key="1">
    <citation type="journal article" date="2019" name="Int. J. Syst. Evol. Microbiol.">
        <title>The Global Catalogue of Microorganisms (GCM) 10K type strain sequencing project: providing services to taxonomists for standard genome sequencing and annotation.</title>
        <authorList>
            <consortium name="The Broad Institute Genomics Platform"/>
            <consortium name="The Broad Institute Genome Sequencing Center for Infectious Disease"/>
            <person name="Wu L."/>
            <person name="Ma J."/>
        </authorList>
    </citation>
    <scope>NUCLEOTIDE SEQUENCE [LARGE SCALE GENOMIC DNA]</scope>
    <source>
        <strain evidence="3">JCM 17543</strain>
    </source>
</reference>
<gene>
    <name evidence="2" type="ORF">GCM10022276_07110</name>
</gene>
<organism evidence="2 3">
    <name type="scientific">Sphingomonas limnosediminicola</name>
    <dbReference type="NCBI Taxonomy" id="940133"/>
    <lineage>
        <taxon>Bacteria</taxon>
        <taxon>Pseudomonadati</taxon>
        <taxon>Pseudomonadota</taxon>
        <taxon>Alphaproteobacteria</taxon>
        <taxon>Sphingomonadales</taxon>
        <taxon>Sphingomonadaceae</taxon>
        <taxon>Sphingomonas</taxon>
    </lineage>
</organism>
<feature type="region of interest" description="Disordered" evidence="1">
    <location>
        <begin position="186"/>
        <end position="206"/>
    </location>
</feature>
<proteinExistence type="predicted"/>
<name>A0ABP7KXL7_9SPHN</name>
<evidence type="ECO:0000313" key="3">
    <source>
        <dbReference type="Proteomes" id="UP001500827"/>
    </source>
</evidence>
<sequence>MRVVRAHPLPAHWVDGKPISDVSVMGGVVDRYRRLATEDGPVVTGFVAIADAWACTNPSAGRGMTVGMLHAQRLRDVLRCFPDDPWNLAREFDEITERDLRPWYDAQVASDGLRFAAMEAARTGHRPTTPSDPLTRDIALLRKGMLASGDLFRLGLEYLATLATAQEIMNRPGVRARLQEAVAQLAKDPPPAMPAPSREQLLELAS</sequence>
<dbReference type="Proteomes" id="UP001500827">
    <property type="component" value="Unassembled WGS sequence"/>
</dbReference>
<comment type="caution">
    <text evidence="2">The sequence shown here is derived from an EMBL/GenBank/DDBJ whole genome shotgun (WGS) entry which is preliminary data.</text>
</comment>
<dbReference type="RefSeq" id="WP_344698316.1">
    <property type="nucleotide sequence ID" value="NZ_BAABBM010000001.1"/>
</dbReference>
<evidence type="ECO:0000256" key="1">
    <source>
        <dbReference type="SAM" id="MobiDB-lite"/>
    </source>
</evidence>